<dbReference type="EMBL" id="NWUO01000001">
    <property type="protein sequence ID" value="PNS13645.1"/>
    <property type="molecule type" value="Genomic_DNA"/>
</dbReference>
<dbReference type="PROSITE" id="PS51910">
    <property type="entry name" value="GH18_2"/>
    <property type="match status" value="1"/>
</dbReference>
<dbReference type="PANTHER" id="PTHR11177">
    <property type="entry name" value="CHITINASE"/>
    <property type="match status" value="1"/>
</dbReference>
<evidence type="ECO:0000256" key="4">
    <source>
        <dbReference type="ARBA" id="ARBA00023024"/>
    </source>
</evidence>
<keyword evidence="5 7" id="KW-0326">Glycosidase</keyword>
<dbReference type="Gene3D" id="3.10.50.10">
    <property type="match status" value="1"/>
</dbReference>
<evidence type="ECO:0000313" key="11">
    <source>
        <dbReference type="Proteomes" id="UP000236345"/>
    </source>
</evidence>
<dbReference type="Gene3D" id="3.20.20.80">
    <property type="entry name" value="Glycosidases"/>
    <property type="match status" value="1"/>
</dbReference>
<dbReference type="InterPro" id="IPR001579">
    <property type="entry name" value="Glyco_hydro_18_chit_AS"/>
</dbReference>
<dbReference type="InterPro" id="IPR050314">
    <property type="entry name" value="Glycosyl_Hydrlase_18"/>
</dbReference>
<keyword evidence="4" id="KW-0146">Chitin degradation</keyword>
<evidence type="ECO:0000256" key="6">
    <source>
        <dbReference type="ARBA" id="ARBA00023326"/>
    </source>
</evidence>
<dbReference type="SMART" id="SM00636">
    <property type="entry name" value="Glyco_18"/>
    <property type="match status" value="1"/>
</dbReference>
<sequence length="670" mass="75595">MKLNKITLGLIVASCAIAFSANAALQNFEIKLIPDDSLNIIHGLKESHMFSTDGGATWQAYTGKEDNKFLGSVEVQVAELNNKIINSVTYDENASYATPGTVVIYDGYFWTNSWFANPGEKPGSNAVWARGEAVNVVSLGTFKFTPFKGQQAIDYQKKLKQAVAAQRKVIGYYPEWGVYEAHDYFTPEKVAYDQISHLNYGFAVLNKDGVVETHDTWKGPELMKDIAKRTKKAGVVNMISIGGYTNSQLCVMNCDQNGKEVKAFQAATSTPEKVERLANSIINHMVTWKFDGVDIDWEYPTSEQEAQQYTQLIKSLRTKLDDLGKQNDRYYQLSSAVTANHNHIKYLNPAETAPLLDSVNVMTYDYHGAFDPITGHNSPLYSNYNDVDQKFNIDSTMREYNLQWNIPKSKLLVGLSWYGRAWGDVEGSEKITGMPGLFNSGSATVHGIWDDKDEYTGTTPYSALKQMALDKQFQRFWDAQAHVPYLYNASLQHFYSYDDAQSIQEKVNYIDSEGYGGAIIWDLSGDTQDHELGAISAKLLSQENEQEQEQEQEQAQKEGLENIKYEIARQPNGRVAIKSTVHNKTYNDLNRVMFYINGFYEGEMYKGKAYYSYKTVNNDNSVTIKTNFKKEPKVGDVVKVVLAEGKPGQSRNVKNDKVLYQTSITKDMLK</sequence>
<dbReference type="RefSeq" id="WP_103058191.1">
    <property type="nucleotide sequence ID" value="NZ_BSOF01000028.1"/>
</dbReference>
<dbReference type="SUPFAM" id="SSF54556">
    <property type="entry name" value="Chitinase insertion domain"/>
    <property type="match status" value="1"/>
</dbReference>
<dbReference type="SUPFAM" id="SSF51445">
    <property type="entry name" value="(Trans)glycosidases"/>
    <property type="match status" value="1"/>
</dbReference>
<accession>A0A2K1QF50</accession>
<feature type="chain" id="PRO_5014469250" description="chitinase" evidence="8">
    <location>
        <begin position="24"/>
        <end position="670"/>
    </location>
</feature>
<evidence type="ECO:0000256" key="7">
    <source>
        <dbReference type="RuleBase" id="RU000489"/>
    </source>
</evidence>
<dbReference type="OrthoDB" id="315328at2"/>
<dbReference type="InterPro" id="IPR011583">
    <property type="entry name" value="Chitinase_II/V-like_cat"/>
</dbReference>
<dbReference type="GO" id="GO:0006032">
    <property type="term" value="P:chitin catabolic process"/>
    <property type="evidence" value="ECO:0007669"/>
    <property type="project" value="UniProtKB-KW"/>
</dbReference>
<evidence type="ECO:0000256" key="2">
    <source>
        <dbReference type="ARBA" id="ARBA00012729"/>
    </source>
</evidence>
<dbReference type="InterPro" id="IPR029070">
    <property type="entry name" value="Chitinase_insertion_sf"/>
</dbReference>
<evidence type="ECO:0000256" key="1">
    <source>
        <dbReference type="ARBA" id="ARBA00000822"/>
    </source>
</evidence>
<comment type="catalytic activity">
    <reaction evidence="1">
        <text>Random endo-hydrolysis of N-acetyl-beta-D-glucosaminide (1-&gt;4)-beta-linkages in chitin and chitodextrins.</text>
        <dbReference type="EC" id="3.2.1.14"/>
    </reaction>
</comment>
<name>A0A2K1QF50_9GAMM</name>
<dbReference type="InterPro" id="IPR017853">
    <property type="entry name" value="GH"/>
</dbReference>
<keyword evidence="3 7" id="KW-0378">Hydrolase</keyword>
<reference evidence="11" key="1">
    <citation type="submission" date="2017-09" db="EMBL/GenBank/DDBJ databases">
        <authorList>
            <person name="Palmer M."/>
            <person name="Steenkamp E.T."/>
            <person name="Coetzee M.P."/>
            <person name="Avontuur J.R."/>
            <person name="Van Zyl E."/>
            <person name="Chan W.-Y."/>
            <person name="Blom J."/>
            <person name="Venter S.N."/>
        </authorList>
    </citation>
    <scope>NUCLEOTIDE SEQUENCE [LARGE SCALE GENOMIC DNA]</scope>
    <source>
        <strain evidence="11">QC88-366</strain>
    </source>
</reference>
<gene>
    <name evidence="10" type="ORF">COO59_02215</name>
</gene>
<evidence type="ECO:0000256" key="8">
    <source>
        <dbReference type="SAM" id="SignalP"/>
    </source>
</evidence>
<dbReference type="GO" id="GO:0008843">
    <property type="term" value="F:endochitinase activity"/>
    <property type="evidence" value="ECO:0007669"/>
    <property type="project" value="UniProtKB-EC"/>
</dbReference>
<keyword evidence="8" id="KW-0732">Signal</keyword>
<evidence type="ECO:0000256" key="3">
    <source>
        <dbReference type="ARBA" id="ARBA00022801"/>
    </source>
</evidence>
<dbReference type="Proteomes" id="UP000236345">
    <property type="component" value="Unassembled WGS sequence"/>
</dbReference>
<keyword evidence="6" id="KW-0119">Carbohydrate metabolism</keyword>
<evidence type="ECO:0000259" key="9">
    <source>
        <dbReference type="PROSITE" id="PS51910"/>
    </source>
</evidence>
<proteinExistence type="predicted"/>
<organism evidence="10 11">
    <name type="scientific">Mixta theicola</name>
    <dbReference type="NCBI Taxonomy" id="1458355"/>
    <lineage>
        <taxon>Bacteria</taxon>
        <taxon>Pseudomonadati</taxon>
        <taxon>Pseudomonadota</taxon>
        <taxon>Gammaproteobacteria</taxon>
        <taxon>Enterobacterales</taxon>
        <taxon>Erwiniaceae</taxon>
        <taxon>Mixta</taxon>
    </lineage>
</organism>
<dbReference type="InterPro" id="IPR001223">
    <property type="entry name" value="Glyco_hydro18_cat"/>
</dbReference>
<dbReference type="GO" id="GO:0000272">
    <property type="term" value="P:polysaccharide catabolic process"/>
    <property type="evidence" value="ECO:0007669"/>
    <property type="project" value="UniProtKB-KW"/>
</dbReference>
<feature type="signal peptide" evidence="8">
    <location>
        <begin position="1"/>
        <end position="23"/>
    </location>
</feature>
<dbReference type="AlphaFoldDB" id="A0A2K1QF50"/>
<dbReference type="PANTHER" id="PTHR11177:SF317">
    <property type="entry name" value="CHITINASE 12-RELATED"/>
    <property type="match status" value="1"/>
</dbReference>
<feature type="domain" description="GH18" evidence="9">
    <location>
        <begin position="167"/>
        <end position="542"/>
    </location>
</feature>
<protein>
    <recommendedName>
        <fullName evidence="2">chitinase</fullName>
        <ecNumber evidence="2">3.2.1.14</ecNumber>
    </recommendedName>
</protein>
<keyword evidence="11" id="KW-1185">Reference proteome</keyword>
<dbReference type="PROSITE" id="PS01095">
    <property type="entry name" value="GH18_1"/>
    <property type="match status" value="1"/>
</dbReference>
<comment type="caution">
    <text evidence="10">The sequence shown here is derived from an EMBL/GenBank/DDBJ whole genome shotgun (WGS) entry which is preliminary data.</text>
</comment>
<keyword evidence="6" id="KW-0624">Polysaccharide degradation</keyword>
<evidence type="ECO:0000313" key="10">
    <source>
        <dbReference type="EMBL" id="PNS13645.1"/>
    </source>
</evidence>
<evidence type="ECO:0000256" key="5">
    <source>
        <dbReference type="ARBA" id="ARBA00023295"/>
    </source>
</evidence>
<dbReference type="EC" id="3.2.1.14" evidence="2"/>
<dbReference type="GO" id="GO:0008061">
    <property type="term" value="F:chitin binding"/>
    <property type="evidence" value="ECO:0007669"/>
    <property type="project" value="InterPro"/>
</dbReference>
<dbReference type="Pfam" id="PF00704">
    <property type="entry name" value="Glyco_hydro_18"/>
    <property type="match status" value="1"/>
</dbReference>
<dbReference type="Gene3D" id="2.10.10.20">
    <property type="entry name" value="Carbohydrate-binding module superfamily 5/12"/>
    <property type="match status" value="1"/>
</dbReference>